<evidence type="ECO:0000259" key="3">
    <source>
        <dbReference type="PROSITE" id="PS50110"/>
    </source>
</evidence>
<keyword evidence="2" id="KW-0597">Phosphoprotein</keyword>
<dbReference type="Gene3D" id="3.40.50.2300">
    <property type="match status" value="1"/>
</dbReference>
<gene>
    <name evidence="4" type="ORF">SAMN05660748_2705</name>
</gene>
<dbReference type="InterPro" id="IPR039420">
    <property type="entry name" value="WalR-like"/>
</dbReference>
<dbReference type="Proteomes" id="UP000219435">
    <property type="component" value="Unassembled WGS sequence"/>
</dbReference>
<keyword evidence="5" id="KW-1185">Reference proteome</keyword>
<dbReference type="InterPro" id="IPR011006">
    <property type="entry name" value="CheY-like_superfamily"/>
</dbReference>
<name>A0A285V7C8_9ACTN</name>
<evidence type="ECO:0000256" key="1">
    <source>
        <dbReference type="ARBA" id="ARBA00023125"/>
    </source>
</evidence>
<dbReference type="CDD" id="cd17535">
    <property type="entry name" value="REC_NarL-like"/>
    <property type="match status" value="1"/>
</dbReference>
<dbReference type="GO" id="GO:0000160">
    <property type="term" value="P:phosphorelay signal transduction system"/>
    <property type="evidence" value="ECO:0007669"/>
    <property type="project" value="InterPro"/>
</dbReference>
<dbReference type="InterPro" id="IPR058245">
    <property type="entry name" value="NreC/VraR/RcsB-like_REC"/>
</dbReference>
<dbReference type="InterPro" id="IPR001789">
    <property type="entry name" value="Sig_transdc_resp-reg_receiver"/>
</dbReference>
<feature type="modified residue" description="4-aspartylphosphate" evidence="2">
    <location>
        <position position="57"/>
    </location>
</feature>
<evidence type="ECO:0000256" key="2">
    <source>
        <dbReference type="PROSITE-ProRule" id="PRU00169"/>
    </source>
</evidence>
<dbReference type="EMBL" id="OBQI01000003">
    <property type="protein sequence ID" value="SOC49969.1"/>
    <property type="molecule type" value="Genomic_DNA"/>
</dbReference>
<dbReference type="SUPFAM" id="SSF52172">
    <property type="entry name" value="CheY-like"/>
    <property type="match status" value="1"/>
</dbReference>
<organism evidence="4 5">
    <name type="scientific">Blastococcus aggregatus</name>
    <dbReference type="NCBI Taxonomy" id="38502"/>
    <lineage>
        <taxon>Bacteria</taxon>
        <taxon>Bacillati</taxon>
        <taxon>Actinomycetota</taxon>
        <taxon>Actinomycetes</taxon>
        <taxon>Geodermatophilales</taxon>
        <taxon>Geodermatophilaceae</taxon>
        <taxon>Blastococcus</taxon>
    </lineage>
</organism>
<keyword evidence="1" id="KW-0238">DNA-binding</keyword>
<dbReference type="AlphaFoldDB" id="A0A285V7C8"/>
<dbReference type="PANTHER" id="PTHR43214">
    <property type="entry name" value="TWO-COMPONENT RESPONSE REGULATOR"/>
    <property type="match status" value="1"/>
</dbReference>
<dbReference type="GO" id="GO:0003677">
    <property type="term" value="F:DNA binding"/>
    <property type="evidence" value="ECO:0007669"/>
    <property type="project" value="UniProtKB-KW"/>
</dbReference>
<dbReference type="SMART" id="SM00448">
    <property type="entry name" value="REC"/>
    <property type="match status" value="1"/>
</dbReference>
<feature type="domain" description="Response regulatory" evidence="3">
    <location>
        <begin position="6"/>
        <end position="122"/>
    </location>
</feature>
<evidence type="ECO:0000313" key="4">
    <source>
        <dbReference type="EMBL" id="SOC49969.1"/>
    </source>
</evidence>
<sequence length="132" mass="13954">MKPSIRVLVADDHLLVRTAVSELLNTVDGMSVVGQATDGREALDLVEQLRPNVVLMDVTMPAMSGLEATRLLTERHPGLTVLMFSGDVRYSVVQAARAAGATGFLAKGCRGTDLIRAVQRVHSGGSAWPGSA</sequence>
<evidence type="ECO:0000313" key="5">
    <source>
        <dbReference type="Proteomes" id="UP000219435"/>
    </source>
</evidence>
<reference evidence="5" key="1">
    <citation type="submission" date="2017-08" db="EMBL/GenBank/DDBJ databases">
        <authorList>
            <person name="Varghese N."/>
            <person name="Submissions S."/>
        </authorList>
    </citation>
    <scope>NUCLEOTIDE SEQUENCE [LARGE SCALE GENOMIC DNA]</scope>
    <source>
        <strain evidence="5">DSM 4725</strain>
    </source>
</reference>
<protein>
    <submittedName>
        <fullName evidence="4">Response regulator receiver domain-containing protein</fullName>
    </submittedName>
</protein>
<accession>A0A285V7C8</accession>
<dbReference type="PROSITE" id="PS50110">
    <property type="entry name" value="RESPONSE_REGULATORY"/>
    <property type="match status" value="1"/>
</dbReference>
<proteinExistence type="predicted"/>
<dbReference type="Pfam" id="PF00072">
    <property type="entry name" value="Response_reg"/>
    <property type="match status" value="1"/>
</dbReference>